<dbReference type="GO" id="GO:0071004">
    <property type="term" value="C:U2-type prespliceosome"/>
    <property type="evidence" value="ECO:0007669"/>
    <property type="project" value="TreeGrafter"/>
</dbReference>
<dbReference type="WBParaSite" id="Minc3s00019g01202">
    <property type="protein sequence ID" value="Minc3s00019g01202"/>
    <property type="gene ID" value="Minc3s00019g01202"/>
</dbReference>
<comment type="similarity">
    <text evidence="6">Belongs to the PRP39 family.</text>
</comment>
<protein>
    <submittedName>
        <fullName evidence="8">Uncharacterized protein</fullName>
    </submittedName>
</protein>
<keyword evidence="4" id="KW-0508">mRNA splicing</keyword>
<sequence length="163" mass="19029">MNGQPAYRNISQNVDLNHDALGGDSLERLMMKDALRAVKDNQYDFDAWTRLLKIVEKVNDEKASRDAYDGFLRRYPYCYGYWKKYADFERNNKHYEKCLTVYERGLEAIPLSVDLWLSYIAYVKEIAQGQRQATAKIREDEALAHFSSFVKFCLPKGGFGMKE</sequence>
<evidence type="ECO:0000256" key="6">
    <source>
        <dbReference type="ARBA" id="ARBA00038019"/>
    </source>
</evidence>
<dbReference type="SUPFAM" id="SSF48452">
    <property type="entry name" value="TPR-like"/>
    <property type="match status" value="1"/>
</dbReference>
<keyword evidence="2" id="KW-0507">mRNA processing</keyword>
<evidence type="ECO:0000256" key="4">
    <source>
        <dbReference type="ARBA" id="ARBA00023187"/>
    </source>
</evidence>
<evidence type="ECO:0000313" key="7">
    <source>
        <dbReference type="Proteomes" id="UP000887563"/>
    </source>
</evidence>
<organism evidence="7 8">
    <name type="scientific">Meloidogyne incognita</name>
    <name type="common">Southern root-knot nematode worm</name>
    <name type="synonym">Oxyuris incognita</name>
    <dbReference type="NCBI Taxonomy" id="6306"/>
    <lineage>
        <taxon>Eukaryota</taxon>
        <taxon>Metazoa</taxon>
        <taxon>Ecdysozoa</taxon>
        <taxon>Nematoda</taxon>
        <taxon>Chromadorea</taxon>
        <taxon>Rhabditida</taxon>
        <taxon>Tylenchina</taxon>
        <taxon>Tylenchomorpha</taxon>
        <taxon>Tylenchoidea</taxon>
        <taxon>Meloidogynidae</taxon>
        <taxon>Meloidogyninae</taxon>
        <taxon>Meloidogyne</taxon>
        <taxon>Meloidogyne incognita group</taxon>
    </lineage>
</organism>
<dbReference type="PANTHER" id="PTHR17204">
    <property type="entry name" value="PRE-MRNA PROCESSING PROTEIN PRP39-RELATED"/>
    <property type="match status" value="1"/>
</dbReference>
<evidence type="ECO:0000256" key="2">
    <source>
        <dbReference type="ARBA" id="ARBA00022664"/>
    </source>
</evidence>
<evidence type="ECO:0000256" key="1">
    <source>
        <dbReference type="ARBA" id="ARBA00004123"/>
    </source>
</evidence>
<name>A0A914KKJ3_MELIC</name>
<dbReference type="GO" id="GO:0005685">
    <property type="term" value="C:U1 snRNP"/>
    <property type="evidence" value="ECO:0007669"/>
    <property type="project" value="TreeGrafter"/>
</dbReference>
<dbReference type="GO" id="GO:0000243">
    <property type="term" value="C:commitment complex"/>
    <property type="evidence" value="ECO:0007669"/>
    <property type="project" value="TreeGrafter"/>
</dbReference>
<dbReference type="SMART" id="SM00386">
    <property type="entry name" value="HAT"/>
    <property type="match status" value="2"/>
</dbReference>
<accession>A0A914KKJ3</accession>
<evidence type="ECO:0000256" key="5">
    <source>
        <dbReference type="ARBA" id="ARBA00023242"/>
    </source>
</evidence>
<dbReference type="InterPro" id="IPR011990">
    <property type="entry name" value="TPR-like_helical_dom_sf"/>
</dbReference>
<dbReference type="InterPro" id="IPR003107">
    <property type="entry name" value="HAT"/>
</dbReference>
<evidence type="ECO:0000256" key="3">
    <source>
        <dbReference type="ARBA" id="ARBA00022737"/>
    </source>
</evidence>
<dbReference type="AlphaFoldDB" id="A0A914KKJ3"/>
<keyword evidence="7" id="KW-1185">Reference proteome</keyword>
<evidence type="ECO:0000313" key="8">
    <source>
        <dbReference type="WBParaSite" id="Minc3s00019g01202"/>
    </source>
</evidence>
<dbReference type="Gene3D" id="1.25.40.10">
    <property type="entry name" value="Tetratricopeptide repeat domain"/>
    <property type="match status" value="1"/>
</dbReference>
<dbReference type="GO" id="GO:0030627">
    <property type="term" value="F:pre-mRNA 5'-splice site binding"/>
    <property type="evidence" value="ECO:0007669"/>
    <property type="project" value="TreeGrafter"/>
</dbReference>
<keyword evidence="3" id="KW-0677">Repeat</keyword>
<dbReference type="Proteomes" id="UP000887563">
    <property type="component" value="Unplaced"/>
</dbReference>
<dbReference type="PANTHER" id="PTHR17204:SF5">
    <property type="entry name" value="PRE-MRNA-PROCESSING FACTOR 39"/>
    <property type="match status" value="1"/>
</dbReference>
<dbReference type="Pfam" id="PF23240">
    <property type="entry name" value="HAT_PRP39_N"/>
    <property type="match status" value="1"/>
</dbReference>
<proteinExistence type="inferred from homology"/>
<reference evidence="8" key="1">
    <citation type="submission" date="2022-11" db="UniProtKB">
        <authorList>
            <consortium name="WormBaseParasite"/>
        </authorList>
    </citation>
    <scope>IDENTIFICATION</scope>
</reference>
<dbReference type="GO" id="GO:0000395">
    <property type="term" value="P:mRNA 5'-splice site recognition"/>
    <property type="evidence" value="ECO:0007669"/>
    <property type="project" value="TreeGrafter"/>
</dbReference>
<keyword evidence="5" id="KW-0539">Nucleus</keyword>
<comment type="subcellular location">
    <subcellularLocation>
        <location evidence="1">Nucleus</location>
    </subcellularLocation>
</comment>